<reference evidence="3 4" key="2">
    <citation type="submission" date="2017-11" db="EMBL/GenBank/DDBJ databases">
        <authorList>
            <person name="Han C.G."/>
        </authorList>
    </citation>
    <scope>NUCLEOTIDE SEQUENCE [LARGE SCALE GENOMIC DNA]</scope>
    <source>
        <strain evidence="4">ATCC 43555</strain>
        <strain evidence="3">ATCC43555</strain>
    </source>
</reference>
<keyword evidence="1" id="KW-0732">Signal</keyword>
<name>A0A2K4XBS3_PSEVC</name>
<evidence type="ECO:0000313" key="2">
    <source>
        <dbReference type="EMBL" id="MBE0383575.1"/>
    </source>
</evidence>
<dbReference type="SUPFAM" id="SSF53850">
    <property type="entry name" value="Periplasmic binding protein-like II"/>
    <property type="match status" value="1"/>
</dbReference>
<evidence type="ECO:0000256" key="1">
    <source>
        <dbReference type="SAM" id="SignalP"/>
    </source>
</evidence>
<evidence type="ECO:0000313" key="4">
    <source>
        <dbReference type="Proteomes" id="UP000238288"/>
    </source>
</evidence>
<dbReference type="GeneID" id="93664453"/>
<dbReference type="Gene3D" id="3.40.190.10">
    <property type="entry name" value="Periplasmic binding protein-like II"/>
    <property type="match status" value="2"/>
</dbReference>
<dbReference type="OrthoDB" id="8747607at2"/>
<dbReference type="EMBL" id="LT965928">
    <property type="protein sequence ID" value="SOU41769.1"/>
    <property type="molecule type" value="Genomic_DNA"/>
</dbReference>
<feature type="signal peptide" evidence="1">
    <location>
        <begin position="1"/>
        <end position="23"/>
    </location>
</feature>
<dbReference type="AlphaFoldDB" id="A0A2K4XBS3"/>
<evidence type="ECO:0000313" key="5">
    <source>
        <dbReference type="Proteomes" id="UP000615003"/>
    </source>
</evidence>
<gene>
    <name evidence="3" type="ORF">PCAR9_A30960</name>
    <name evidence="2" type="ORF">PCARR_a1857</name>
</gene>
<protein>
    <submittedName>
        <fullName evidence="3">ABC transporter substrate-binding protein</fullName>
    </submittedName>
</protein>
<feature type="chain" id="PRO_5014338171" evidence="1">
    <location>
        <begin position="24"/>
        <end position="263"/>
    </location>
</feature>
<dbReference type="Proteomes" id="UP000238288">
    <property type="component" value="Chromosome PCAR9a"/>
</dbReference>
<organism evidence="3 4">
    <name type="scientific">Pseudoalteromonas carrageenovora IAM 12662</name>
    <dbReference type="NCBI Taxonomy" id="1314868"/>
    <lineage>
        <taxon>Bacteria</taxon>
        <taxon>Pseudomonadati</taxon>
        <taxon>Pseudomonadota</taxon>
        <taxon>Gammaproteobacteria</taxon>
        <taxon>Alteromonadales</taxon>
        <taxon>Pseudoalteromonadaceae</taxon>
        <taxon>Pseudoalteromonas</taxon>
    </lineage>
</organism>
<dbReference type="PROSITE" id="PS51257">
    <property type="entry name" value="PROKAR_LIPOPROTEIN"/>
    <property type="match status" value="1"/>
</dbReference>
<dbReference type="Proteomes" id="UP000615003">
    <property type="component" value="Unassembled WGS sequence"/>
</dbReference>
<reference evidence="2 5" key="1">
    <citation type="submission" date="2015-06" db="EMBL/GenBank/DDBJ databases">
        <title>Genome sequence of Pseudoalteromonas carrageenovora.</title>
        <authorList>
            <person name="Xie B.-B."/>
            <person name="Rong J.-C."/>
            <person name="Qin Q.-L."/>
            <person name="Zhang Y.-Z."/>
        </authorList>
    </citation>
    <scope>NUCLEOTIDE SEQUENCE [LARGE SCALE GENOMIC DNA]</scope>
    <source>
        <strain evidence="2 5">IAM 12662</strain>
    </source>
</reference>
<accession>A0A2K4XBS3</accession>
<dbReference type="RefSeq" id="WP_104643170.1">
    <property type="nucleotide sequence ID" value="NZ_AQGW01000023.1"/>
</dbReference>
<proteinExistence type="predicted"/>
<evidence type="ECO:0000313" key="3">
    <source>
        <dbReference type="EMBL" id="SOU41769.1"/>
    </source>
</evidence>
<dbReference type="EMBL" id="AQGW01000023">
    <property type="protein sequence ID" value="MBE0383575.1"/>
    <property type="molecule type" value="Genomic_DNA"/>
</dbReference>
<sequence length="263" mass="30132">MNRYQLLVFITFVFFSCSSTSKAIDINVLVEDGYFPIVINAQKQQGLAPEFIKVLNNTQSEYNFILNSLPVKRLTKSVEQNRFDVLFLMAQQWIPLSVRENITQSKFYVITKNELYALKENAKDQTYFDDLQSLTKAGVLGYSYHFAGFNTDAYYLSEEHNVSLTVDEFNVVKMLLLQRADVGVLNNIAYQYFKNKKIFDMSLLYKSEKPDAVFDTHFLVSPKQSKISASKIDSILNSAATKPHIIKLLNKYSAPSSFDNTPE</sequence>
<keyword evidence="5" id="KW-1185">Reference proteome</keyword>